<proteinExistence type="inferred from homology"/>
<feature type="compositionally biased region" description="Basic and acidic residues" evidence="2">
    <location>
        <begin position="28"/>
        <end position="38"/>
    </location>
</feature>
<dbReference type="InterPro" id="IPR007612">
    <property type="entry name" value="LOR"/>
</dbReference>
<dbReference type="EMBL" id="CP144101">
    <property type="protein sequence ID" value="WWC88264.1"/>
    <property type="molecule type" value="Genomic_DNA"/>
</dbReference>
<evidence type="ECO:0000256" key="1">
    <source>
        <dbReference type="ARBA" id="ARBA00005437"/>
    </source>
</evidence>
<feature type="region of interest" description="Disordered" evidence="2">
    <location>
        <begin position="1"/>
        <end position="50"/>
    </location>
</feature>
<protein>
    <recommendedName>
        <fullName evidence="5">Tubby C-terminal-like domain-containing protein</fullName>
    </recommendedName>
</protein>
<dbReference type="Proteomes" id="UP001355207">
    <property type="component" value="Chromosome 4"/>
</dbReference>
<comment type="similarity">
    <text evidence="1">Belongs to the LOR family.</text>
</comment>
<gene>
    <name evidence="3" type="ORF">L201_003171</name>
</gene>
<feature type="compositionally biased region" description="Low complexity" evidence="2">
    <location>
        <begin position="39"/>
        <end position="50"/>
    </location>
</feature>
<evidence type="ECO:0000313" key="3">
    <source>
        <dbReference type="EMBL" id="WWC88264.1"/>
    </source>
</evidence>
<reference evidence="3 4" key="1">
    <citation type="submission" date="2024-01" db="EMBL/GenBank/DDBJ databases">
        <title>Comparative genomics of Cryptococcus and Kwoniella reveals pathogenesis evolution and contrasting modes of karyotype evolution via chromosome fusion or intercentromeric recombination.</title>
        <authorList>
            <person name="Coelho M.A."/>
            <person name="David-Palma M."/>
            <person name="Shea T."/>
            <person name="Bowers K."/>
            <person name="McGinley-Smith S."/>
            <person name="Mohammad A.W."/>
            <person name="Gnirke A."/>
            <person name="Yurkov A.M."/>
            <person name="Nowrousian M."/>
            <person name="Sun S."/>
            <person name="Cuomo C.A."/>
            <person name="Heitman J."/>
        </authorList>
    </citation>
    <scope>NUCLEOTIDE SEQUENCE [LARGE SCALE GENOMIC DNA]</scope>
    <source>
        <strain evidence="3 4">CBS 6074</strain>
    </source>
</reference>
<evidence type="ECO:0000313" key="4">
    <source>
        <dbReference type="Proteomes" id="UP001355207"/>
    </source>
</evidence>
<evidence type="ECO:0000256" key="2">
    <source>
        <dbReference type="SAM" id="MobiDB-lite"/>
    </source>
</evidence>
<dbReference type="RefSeq" id="XP_066075027.1">
    <property type="nucleotide sequence ID" value="XM_066218930.1"/>
</dbReference>
<dbReference type="Pfam" id="PF04525">
    <property type="entry name" value="LOR"/>
    <property type="match status" value="1"/>
</dbReference>
<accession>A0AAX4JTL1</accession>
<feature type="compositionally biased region" description="Low complexity" evidence="2">
    <location>
        <begin position="1"/>
        <end position="27"/>
    </location>
</feature>
<dbReference type="GeneID" id="91093841"/>
<name>A0AAX4JTL1_9TREE</name>
<dbReference type="InterPro" id="IPR025659">
    <property type="entry name" value="Tubby-like_C"/>
</dbReference>
<dbReference type="Gene3D" id="2.40.160.200">
    <property type="entry name" value="LURP1-related"/>
    <property type="match status" value="1"/>
</dbReference>
<organism evidence="3 4">
    <name type="scientific">Kwoniella dendrophila CBS 6074</name>
    <dbReference type="NCBI Taxonomy" id="1295534"/>
    <lineage>
        <taxon>Eukaryota</taxon>
        <taxon>Fungi</taxon>
        <taxon>Dikarya</taxon>
        <taxon>Basidiomycota</taxon>
        <taxon>Agaricomycotina</taxon>
        <taxon>Tremellomycetes</taxon>
        <taxon>Tremellales</taxon>
        <taxon>Cryptococcaceae</taxon>
        <taxon>Kwoniella</taxon>
    </lineage>
</organism>
<evidence type="ECO:0008006" key="5">
    <source>
        <dbReference type="Google" id="ProtNLM"/>
    </source>
</evidence>
<dbReference type="InterPro" id="IPR038595">
    <property type="entry name" value="LOR_sf"/>
</dbReference>
<sequence length="248" mass="28069">MCLSKSIFKLKSKSETPQSSTSTSTATYDEKHDHDKVSIKSSSSSSTMSNVSMNVDELKVPTGHDSRYCLNDSMTLKIEKKISSWSGGDYIFRDENDNVLVKTVGKANLKQETTFFDPNDNEILKLSIKMGTLSWAIIGTSPTNGEKLFEVRLDRKWRSKCNILTEFNDISTGQTQIAEYDTWKRLSSTNGKGKRLMLNNNCVAFVYKGDWLKKRRTVDIAANMDYTLVMATVIFFDLVMDQWIPAGF</sequence>
<dbReference type="SUPFAM" id="SSF54518">
    <property type="entry name" value="Tubby C-terminal domain-like"/>
    <property type="match status" value="1"/>
</dbReference>
<keyword evidence="4" id="KW-1185">Reference proteome</keyword>
<dbReference type="AlphaFoldDB" id="A0AAX4JTL1"/>